<accession>A0A0D0D204</accession>
<name>A0A0D0D204_9AGAM</name>
<dbReference type="EMBL" id="KN826917">
    <property type="protein sequence ID" value="KIK77596.1"/>
    <property type="molecule type" value="Genomic_DNA"/>
</dbReference>
<dbReference type="AlphaFoldDB" id="A0A0D0D204"/>
<dbReference type="Proteomes" id="UP000054538">
    <property type="component" value="Unassembled WGS sequence"/>
</dbReference>
<evidence type="ECO:0000313" key="1">
    <source>
        <dbReference type="EMBL" id="KIK77596.1"/>
    </source>
</evidence>
<keyword evidence="2" id="KW-1185">Reference proteome</keyword>
<sequence length="79" mass="9099">QVPKSESRHTRTYRSHDSQIVRVVSLELASGERDNGADSSNETSHWVERVKEEAHRGQSLRVLIRKSYIHRRSASVVFV</sequence>
<proteinExistence type="predicted"/>
<gene>
    <name evidence="1" type="ORF">PAXRUDRAFT_834949</name>
</gene>
<reference evidence="2" key="2">
    <citation type="submission" date="2015-01" db="EMBL/GenBank/DDBJ databases">
        <title>Evolutionary Origins and Diversification of the Mycorrhizal Mutualists.</title>
        <authorList>
            <consortium name="DOE Joint Genome Institute"/>
            <consortium name="Mycorrhizal Genomics Consortium"/>
            <person name="Kohler A."/>
            <person name="Kuo A."/>
            <person name="Nagy L.G."/>
            <person name="Floudas D."/>
            <person name="Copeland A."/>
            <person name="Barry K.W."/>
            <person name="Cichocki N."/>
            <person name="Veneault-Fourrey C."/>
            <person name="LaButti K."/>
            <person name="Lindquist E.A."/>
            <person name="Lipzen A."/>
            <person name="Lundell T."/>
            <person name="Morin E."/>
            <person name="Murat C."/>
            <person name="Riley R."/>
            <person name="Ohm R."/>
            <person name="Sun H."/>
            <person name="Tunlid A."/>
            <person name="Henrissat B."/>
            <person name="Grigoriev I.V."/>
            <person name="Hibbett D.S."/>
            <person name="Martin F."/>
        </authorList>
    </citation>
    <scope>NUCLEOTIDE SEQUENCE [LARGE SCALE GENOMIC DNA]</scope>
    <source>
        <strain evidence="2">Ve08.2h10</strain>
    </source>
</reference>
<dbReference type="HOGENOM" id="CLU_2612568_0_0_1"/>
<reference evidence="1 2" key="1">
    <citation type="submission" date="2014-04" db="EMBL/GenBank/DDBJ databases">
        <authorList>
            <consortium name="DOE Joint Genome Institute"/>
            <person name="Kuo A."/>
            <person name="Kohler A."/>
            <person name="Jargeat P."/>
            <person name="Nagy L.G."/>
            <person name="Floudas D."/>
            <person name="Copeland A."/>
            <person name="Barry K.W."/>
            <person name="Cichocki N."/>
            <person name="Veneault-Fourrey C."/>
            <person name="LaButti K."/>
            <person name="Lindquist E.A."/>
            <person name="Lipzen A."/>
            <person name="Lundell T."/>
            <person name="Morin E."/>
            <person name="Murat C."/>
            <person name="Sun H."/>
            <person name="Tunlid A."/>
            <person name="Henrissat B."/>
            <person name="Grigoriev I.V."/>
            <person name="Hibbett D.S."/>
            <person name="Martin F."/>
            <person name="Nordberg H.P."/>
            <person name="Cantor M.N."/>
            <person name="Hua S.X."/>
        </authorList>
    </citation>
    <scope>NUCLEOTIDE SEQUENCE [LARGE SCALE GENOMIC DNA]</scope>
    <source>
        <strain evidence="1 2">Ve08.2h10</strain>
    </source>
</reference>
<evidence type="ECO:0000313" key="2">
    <source>
        <dbReference type="Proteomes" id="UP000054538"/>
    </source>
</evidence>
<dbReference type="InParanoid" id="A0A0D0D204"/>
<protein>
    <submittedName>
        <fullName evidence="1">Uncharacterized protein</fullName>
    </submittedName>
</protein>
<organism evidence="1 2">
    <name type="scientific">Paxillus rubicundulus Ve08.2h10</name>
    <dbReference type="NCBI Taxonomy" id="930991"/>
    <lineage>
        <taxon>Eukaryota</taxon>
        <taxon>Fungi</taxon>
        <taxon>Dikarya</taxon>
        <taxon>Basidiomycota</taxon>
        <taxon>Agaricomycotina</taxon>
        <taxon>Agaricomycetes</taxon>
        <taxon>Agaricomycetidae</taxon>
        <taxon>Boletales</taxon>
        <taxon>Paxilineae</taxon>
        <taxon>Paxillaceae</taxon>
        <taxon>Paxillus</taxon>
    </lineage>
</organism>
<feature type="non-terminal residue" evidence="1">
    <location>
        <position position="1"/>
    </location>
</feature>